<dbReference type="Pfam" id="PF16123">
    <property type="entry name" value="HAGH_C"/>
    <property type="match status" value="1"/>
</dbReference>
<dbReference type="GO" id="GO:0004416">
    <property type="term" value="F:hydroxyacylglutathione hydrolase activity"/>
    <property type="evidence" value="ECO:0007669"/>
    <property type="project" value="UniProtKB-EC"/>
</dbReference>
<reference evidence="11" key="1">
    <citation type="submission" date="2014-11" db="EMBL/GenBank/DDBJ databases">
        <authorList>
            <person name="Otto D Thomas"/>
            <person name="Naeem Raeece"/>
        </authorList>
    </citation>
    <scope>NUCLEOTIDE SEQUENCE</scope>
</reference>
<dbReference type="HAMAP" id="MF_01374">
    <property type="entry name" value="Glyoxalase_2"/>
    <property type="match status" value="1"/>
</dbReference>
<dbReference type="PANTHER" id="PTHR11935:SF94">
    <property type="entry name" value="TENZING NORGAY, ISOFORM C"/>
    <property type="match status" value="1"/>
</dbReference>
<dbReference type="CDD" id="cd07723">
    <property type="entry name" value="hydroxyacylglutathione_hydrolase_MBL-fold"/>
    <property type="match status" value="1"/>
</dbReference>
<dbReference type="VEuPathDB" id="CryptoDB:Cvel_27690"/>
<dbReference type="EMBL" id="CDMZ01002730">
    <property type="protein sequence ID" value="CEM43631.1"/>
    <property type="molecule type" value="Genomic_DNA"/>
</dbReference>
<organism evidence="11">
    <name type="scientific">Chromera velia CCMP2878</name>
    <dbReference type="NCBI Taxonomy" id="1169474"/>
    <lineage>
        <taxon>Eukaryota</taxon>
        <taxon>Sar</taxon>
        <taxon>Alveolata</taxon>
        <taxon>Colpodellida</taxon>
        <taxon>Chromeraceae</taxon>
        <taxon>Chromera</taxon>
    </lineage>
</organism>
<dbReference type="EC" id="3.1.2.6" evidence="5"/>
<evidence type="ECO:0000256" key="4">
    <source>
        <dbReference type="ARBA" id="ARBA00006759"/>
    </source>
</evidence>
<evidence type="ECO:0000256" key="8">
    <source>
        <dbReference type="ARBA" id="ARBA00022833"/>
    </source>
</evidence>
<dbReference type="InterPro" id="IPR017782">
    <property type="entry name" value="Hydroxyacylglutathione_Hdrlase"/>
</dbReference>
<comment type="pathway">
    <text evidence="3">Secondary metabolite metabolism; methylglyoxal degradation; (R)-lactate from methylglyoxal: step 2/2.</text>
</comment>
<evidence type="ECO:0000259" key="10">
    <source>
        <dbReference type="SMART" id="SM00849"/>
    </source>
</evidence>
<proteinExistence type="inferred from homology"/>
<dbReference type="NCBIfam" id="TIGR03413">
    <property type="entry name" value="GSH_gloB"/>
    <property type="match status" value="1"/>
</dbReference>
<evidence type="ECO:0000256" key="7">
    <source>
        <dbReference type="ARBA" id="ARBA00022801"/>
    </source>
</evidence>
<dbReference type="Gene3D" id="3.60.15.10">
    <property type="entry name" value="Ribonuclease Z/Hydroxyacylglutathione hydrolase-like"/>
    <property type="match status" value="1"/>
</dbReference>
<dbReference type="Pfam" id="PF00753">
    <property type="entry name" value="Lactamase_B"/>
    <property type="match status" value="1"/>
</dbReference>
<name>A0A0G4HI18_9ALVE</name>
<evidence type="ECO:0000313" key="11">
    <source>
        <dbReference type="EMBL" id="CEM43631.1"/>
    </source>
</evidence>
<evidence type="ECO:0000256" key="9">
    <source>
        <dbReference type="ARBA" id="ARBA00031044"/>
    </source>
</evidence>
<gene>
    <name evidence="11" type="ORF">Cvel_27690</name>
</gene>
<dbReference type="AlphaFoldDB" id="A0A0G4HI18"/>
<keyword evidence="6" id="KW-0479">Metal-binding</keyword>
<evidence type="ECO:0000256" key="6">
    <source>
        <dbReference type="ARBA" id="ARBA00022723"/>
    </source>
</evidence>
<accession>A0A0G4HI18</accession>
<comment type="similarity">
    <text evidence="4">Belongs to the metallo-beta-lactamase superfamily. Glyoxalase II family.</text>
</comment>
<comment type="catalytic activity">
    <reaction evidence="1">
        <text>an S-(2-hydroxyacyl)glutathione + H2O = a 2-hydroxy carboxylate + glutathione + H(+)</text>
        <dbReference type="Rhea" id="RHEA:21864"/>
        <dbReference type="ChEBI" id="CHEBI:15377"/>
        <dbReference type="ChEBI" id="CHEBI:15378"/>
        <dbReference type="ChEBI" id="CHEBI:57925"/>
        <dbReference type="ChEBI" id="CHEBI:58896"/>
        <dbReference type="ChEBI" id="CHEBI:71261"/>
        <dbReference type="EC" id="3.1.2.6"/>
    </reaction>
</comment>
<evidence type="ECO:0000256" key="2">
    <source>
        <dbReference type="ARBA" id="ARBA00001947"/>
    </source>
</evidence>
<dbReference type="SMART" id="SM00849">
    <property type="entry name" value="Lactamase_B"/>
    <property type="match status" value="1"/>
</dbReference>
<dbReference type="InterPro" id="IPR032282">
    <property type="entry name" value="HAGH_C"/>
</dbReference>
<evidence type="ECO:0000256" key="5">
    <source>
        <dbReference type="ARBA" id="ARBA00011917"/>
    </source>
</evidence>
<feature type="domain" description="Metallo-beta-lactamase" evidence="10">
    <location>
        <begin position="97"/>
        <end position="261"/>
    </location>
</feature>
<evidence type="ECO:0000256" key="1">
    <source>
        <dbReference type="ARBA" id="ARBA00001623"/>
    </source>
</evidence>
<comment type="cofactor">
    <cofactor evidence="2">
        <name>Zn(2+)</name>
        <dbReference type="ChEBI" id="CHEBI:29105"/>
    </cofactor>
</comment>
<dbReference type="InterPro" id="IPR036866">
    <property type="entry name" value="RibonucZ/Hydroxyglut_hydro"/>
</dbReference>
<dbReference type="SUPFAM" id="SSF56281">
    <property type="entry name" value="Metallo-hydrolase/oxidoreductase"/>
    <property type="match status" value="1"/>
</dbReference>
<dbReference type="InterPro" id="IPR035680">
    <property type="entry name" value="Clx_II_MBL"/>
</dbReference>
<dbReference type="PhylomeDB" id="A0A0G4HI18"/>
<dbReference type="InterPro" id="IPR001279">
    <property type="entry name" value="Metallo-B-lactamas"/>
</dbReference>
<sequence length="354" mass="38009">MSFSRAAWLRPTKISVLLTLLGARTFEGTSRGRLGAASGAGFLSGSFRRNFHQRPGGALGTVQLSSALGAGWASRSFSSWTEPSASAPVIVVPVLSDNFSYLLVDPETKVAAAVDPAEPSKVLTAAKEAGVKITHALVTHKHWDHAGGNEEISKSVPGIEIVSTAYENIPCVTKALKDGESIEFGSLRVTALYTPCHTKGHVLFFVESLREPSKDPLLFSGDTLFVGGCGRFFEGEAADMVRALRGVIGQLPPNTQVFCGHEYTKSNLKFALAVEPGNQVLQEKFAWTERTLKEGGVTVPSTVGEEKLFNPFMRLDSPEIREALVKSGRARGRSAAVLSEADVMAGLRSWKNSF</sequence>
<protein>
    <recommendedName>
        <fullName evidence="5">hydroxyacylglutathione hydrolase</fullName>
        <ecNumber evidence="5">3.1.2.6</ecNumber>
    </recommendedName>
    <alternativeName>
        <fullName evidence="9">Glyoxalase II</fullName>
    </alternativeName>
</protein>
<dbReference type="PANTHER" id="PTHR11935">
    <property type="entry name" value="BETA LACTAMASE DOMAIN"/>
    <property type="match status" value="1"/>
</dbReference>
<evidence type="ECO:0000256" key="3">
    <source>
        <dbReference type="ARBA" id="ARBA00004963"/>
    </source>
</evidence>
<dbReference type="GO" id="GO:0019243">
    <property type="term" value="P:methylglyoxal catabolic process to D-lactate via S-lactoyl-glutathione"/>
    <property type="evidence" value="ECO:0007669"/>
    <property type="project" value="InterPro"/>
</dbReference>
<keyword evidence="7" id="KW-0378">Hydrolase</keyword>
<keyword evidence="8" id="KW-0862">Zinc</keyword>
<dbReference type="GO" id="GO:0046872">
    <property type="term" value="F:metal ion binding"/>
    <property type="evidence" value="ECO:0007669"/>
    <property type="project" value="UniProtKB-KW"/>
</dbReference>